<reference evidence="6" key="3">
    <citation type="submission" date="2023-05" db="EMBL/GenBank/DDBJ databases">
        <authorList>
            <person name="Smith C.H."/>
        </authorList>
    </citation>
    <scope>NUCLEOTIDE SEQUENCE</scope>
    <source>
        <strain evidence="6">CHS0354</strain>
        <tissue evidence="6">Mantle</tissue>
    </source>
</reference>
<dbReference type="AlphaFoldDB" id="A0AAE0VN14"/>
<feature type="transmembrane region" description="Helical" evidence="5">
    <location>
        <begin position="76"/>
        <end position="100"/>
    </location>
</feature>
<sequence>MCCKGTTVLGTLVLVLQILCFLLDIVGSFYSTWYLVQRKEFISIDSEIRVSYYGNAWNECTESVLFKRCEDIHTDWLIAVRAFSVSCFLVFLAAIIVVIVQMCLKSKTKVVYIVAVCLTFTGAICAIIAIAVYAVEAKGDASNFSLGFHITAVVFGLGILAGMLETIELVKVNKVGISNKN</sequence>
<dbReference type="InterPro" id="IPR004031">
    <property type="entry name" value="PMP22/EMP/MP20/Claudin"/>
</dbReference>
<feature type="transmembrane region" description="Helical" evidence="5">
    <location>
        <begin position="12"/>
        <end position="36"/>
    </location>
</feature>
<name>A0AAE0VN14_9BIVA</name>
<evidence type="ECO:0000256" key="3">
    <source>
        <dbReference type="ARBA" id="ARBA00022989"/>
    </source>
</evidence>
<organism evidence="6 7">
    <name type="scientific">Potamilus streckersoni</name>
    <dbReference type="NCBI Taxonomy" id="2493646"/>
    <lineage>
        <taxon>Eukaryota</taxon>
        <taxon>Metazoa</taxon>
        <taxon>Spiralia</taxon>
        <taxon>Lophotrochozoa</taxon>
        <taxon>Mollusca</taxon>
        <taxon>Bivalvia</taxon>
        <taxon>Autobranchia</taxon>
        <taxon>Heteroconchia</taxon>
        <taxon>Palaeoheterodonta</taxon>
        <taxon>Unionida</taxon>
        <taxon>Unionoidea</taxon>
        <taxon>Unionidae</taxon>
        <taxon>Ambleminae</taxon>
        <taxon>Lampsilini</taxon>
        <taxon>Potamilus</taxon>
    </lineage>
</organism>
<gene>
    <name evidence="6" type="ORF">CHS0354_039761</name>
</gene>
<dbReference type="GO" id="GO:0016020">
    <property type="term" value="C:membrane"/>
    <property type="evidence" value="ECO:0007669"/>
    <property type="project" value="UniProtKB-SubCell"/>
</dbReference>
<feature type="transmembrane region" description="Helical" evidence="5">
    <location>
        <begin position="146"/>
        <end position="164"/>
    </location>
</feature>
<dbReference type="Gene3D" id="1.20.140.150">
    <property type="match status" value="1"/>
</dbReference>
<evidence type="ECO:0000256" key="5">
    <source>
        <dbReference type="SAM" id="Phobius"/>
    </source>
</evidence>
<proteinExistence type="predicted"/>
<dbReference type="Pfam" id="PF00822">
    <property type="entry name" value="PMP22_Claudin"/>
    <property type="match status" value="1"/>
</dbReference>
<reference evidence="6" key="1">
    <citation type="journal article" date="2021" name="Genome Biol. Evol.">
        <title>A High-Quality Reference Genome for a Parasitic Bivalve with Doubly Uniparental Inheritance (Bivalvia: Unionida).</title>
        <authorList>
            <person name="Smith C.H."/>
        </authorList>
    </citation>
    <scope>NUCLEOTIDE SEQUENCE</scope>
    <source>
        <strain evidence="6">CHS0354</strain>
    </source>
</reference>
<accession>A0AAE0VN14</accession>
<evidence type="ECO:0000256" key="2">
    <source>
        <dbReference type="ARBA" id="ARBA00022692"/>
    </source>
</evidence>
<evidence type="ECO:0000256" key="4">
    <source>
        <dbReference type="ARBA" id="ARBA00023136"/>
    </source>
</evidence>
<reference evidence="6" key="2">
    <citation type="journal article" date="2021" name="Genome Biol. Evol.">
        <title>Developing a high-quality reference genome for a parasitic bivalve with doubly uniparental inheritance (Bivalvia: Unionida).</title>
        <authorList>
            <person name="Smith C.H."/>
        </authorList>
    </citation>
    <scope>NUCLEOTIDE SEQUENCE</scope>
    <source>
        <strain evidence="6">CHS0354</strain>
        <tissue evidence="6">Mantle</tissue>
    </source>
</reference>
<keyword evidence="4 5" id="KW-0472">Membrane</keyword>
<comment type="caution">
    <text evidence="6">The sequence shown here is derived from an EMBL/GenBank/DDBJ whole genome shotgun (WGS) entry which is preliminary data.</text>
</comment>
<comment type="subcellular location">
    <subcellularLocation>
        <location evidence="1">Membrane</location>
        <topology evidence="1">Multi-pass membrane protein</topology>
    </subcellularLocation>
</comment>
<dbReference type="Proteomes" id="UP001195483">
    <property type="component" value="Unassembled WGS sequence"/>
</dbReference>
<keyword evidence="2 5" id="KW-0812">Transmembrane</keyword>
<protein>
    <submittedName>
        <fullName evidence="6">Uncharacterized protein</fullName>
    </submittedName>
</protein>
<feature type="transmembrane region" description="Helical" evidence="5">
    <location>
        <begin position="112"/>
        <end position="134"/>
    </location>
</feature>
<dbReference type="EMBL" id="JAEAOA010002320">
    <property type="protein sequence ID" value="KAK3582720.1"/>
    <property type="molecule type" value="Genomic_DNA"/>
</dbReference>
<keyword evidence="7" id="KW-1185">Reference proteome</keyword>
<evidence type="ECO:0000256" key="1">
    <source>
        <dbReference type="ARBA" id="ARBA00004141"/>
    </source>
</evidence>
<keyword evidence="3 5" id="KW-1133">Transmembrane helix</keyword>
<evidence type="ECO:0000313" key="6">
    <source>
        <dbReference type="EMBL" id="KAK3582720.1"/>
    </source>
</evidence>
<evidence type="ECO:0000313" key="7">
    <source>
        <dbReference type="Proteomes" id="UP001195483"/>
    </source>
</evidence>